<reference evidence="2" key="1">
    <citation type="journal article" date="2023" name="Front. Plant Sci.">
        <title>Chromosomal-level genome assembly of Melastoma candidum provides insights into trichome evolution.</title>
        <authorList>
            <person name="Zhong Y."/>
            <person name="Wu W."/>
            <person name="Sun C."/>
            <person name="Zou P."/>
            <person name="Liu Y."/>
            <person name="Dai S."/>
            <person name="Zhou R."/>
        </authorList>
    </citation>
    <scope>NUCLEOTIDE SEQUENCE [LARGE SCALE GENOMIC DNA]</scope>
</reference>
<keyword evidence="2" id="KW-1185">Reference proteome</keyword>
<organism evidence="1 2">
    <name type="scientific">Melastoma candidum</name>
    <dbReference type="NCBI Taxonomy" id="119954"/>
    <lineage>
        <taxon>Eukaryota</taxon>
        <taxon>Viridiplantae</taxon>
        <taxon>Streptophyta</taxon>
        <taxon>Embryophyta</taxon>
        <taxon>Tracheophyta</taxon>
        <taxon>Spermatophyta</taxon>
        <taxon>Magnoliopsida</taxon>
        <taxon>eudicotyledons</taxon>
        <taxon>Gunneridae</taxon>
        <taxon>Pentapetalae</taxon>
        <taxon>rosids</taxon>
        <taxon>malvids</taxon>
        <taxon>Myrtales</taxon>
        <taxon>Melastomataceae</taxon>
        <taxon>Melastomatoideae</taxon>
        <taxon>Melastomateae</taxon>
        <taxon>Melastoma</taxon>
    </lineage>
</organism>
<protein>
    <submittedName>
        <fullName evidence="1">Uncharacterized protein</fullName>
    </submittedName>
</protein>
<dbReference type="Proteomes" id="UP001057402">
    <property type="component" value="Chromosome 4"/>
</dbReference>
<name>A0ACB9R5C4_9MYRT</name>
<comment type="caution">
    <text evidence="1">The sequence shown here is derived from an EMBL/GenBank/DDBJ whole genome shotgun (WGS) entry which is preliminary data.</text>
</comment>
<proteinExistence type="predicted"/>
<accession>A0ACB9R5C4</accession>
<evidence type="ECO:0000313" key="2">
    <source>
        <dbReference type="Proteomes" id="UP001057402"/>
    </source>
</evidence>
<gene>
    <name evidence="1" type="ORF">MLD38_012307</name>
</gene>
<dbReference type="EMBL" id="CM042883">
    <property type="protein sequence ID" value="KAI4374296.1"/>
    <property type="molecule type" value="Genomic_DNA"/>
</dbReference>
<sequence length="99" mass="11709">MLMKLRNPKYLSMLNHLRFYILEVFPELKKVVFLDDDAVVRKDLAALFSVDLHGNVNGVVKPCLETFHRYHKYLNNSHPLVRNHFLSRCLRLGLRDECI</sequence>
<evidence type="ECO:0000313" key="1">
    <source>
        <dbReference type="EMBL" id="KAI4374296.1"/>
    </source>
</evidence>